<feature type="compositionally biased region" description="Polar residues" evidence="1">
    <location>
        <begin position="261"/>
        <end position="271"/>
    </location>
</feature>
<reference evidence="2" key="1">
    <citation type="journal article" date="2008" name="Nature">
        <title>The amphioxus genome and the evolution of the chordate karyotype.</title>
        <authorList>
            <consortium name="US DOE Joint Genome Institute (JGI-PGF)"/>
            <person name="Putnam N.H."/>
            <person name="Butts T."/>
            <person name="Ferrier D.E.K."/>
            <person name="Furlong R.F."/>
            <person name="Hellsten U."/>
            <person name="Kawashima T."/>
            <person name="Robinson-Rechavi M."/>
            <person name="Shoguchi E."/>
            <person name="Terry A."/>
            <person name="Yu J.-K."/>
            <person name="Benito-Gutierrez E.L."/>
            <person name="Dubchak I."/>
            <person name="Garcia-Fernandez J."/>
            <person name="Gibson-Brown J.J."/>
            <person name="Grigoriev I.V."/>
            <person name="Horton A.C."/>
            <person name="de Jong P.J."/>
            <person name="Jurka J."/>
            <person name="Kapitonov V.V."/>
            <person name="Kohara Y."/>
            <person name="Kuroki Y."/>
            <person name="Lindquist E."/>
            <person name="Lucas S."/>
            <person name="Osoegawa K."/>
            <person name="Pennacchio L.A."/>
            <person name="Salamov A.A."/>
            <person name="Satou Y."/>
            <person name="Sauka-Spengler T."/>
            <person name="Schmutz J."/>
            <person name="Shin-I T."/>
            <person name="Toyoda A."/>
            <person name="Bronner-Fraser M."/>
            <person name="Fujiyama A."/>
            <person name="Holland L.Z."/>
            <person name="Holland P.W.H."/>
            <person name="Satoh N."/>
            <person name="Rokhsar D.S."/>
        </authorList>
    </citation>
    <scope>NUCLEOTIDE SEQUENCE [LARGE SCALE GENOMIC DNA]</scope>
    <source>
        <strain evidence="2">S238N-H82</strain>
        <tissue evidence="2">Testes</tissue>
    </source>
</reference>
<proteinExistence type="predicted"/>
<dbReference type="InParanoid" id="C3Z165"/>
<feature type="compositionally biased region" description="Acidic residues" evidence="1">
    <location>
        <begin position="241"/>
        <end position="259"/>
    </location>
</feature>
<protein>
    <submittedName>
        <fullName evidence="2">Uncharacterized protein</fullName>
    </submittedName>
</protein>
<dbReference type="EMBL" id="GG666571">
    <property type="protein sequence ID" value="EEN53764.1"/>
    <property type="molecule type" value="Genomic_DNA"/>
</dbReference>
<dbReference type="AlphaFoldDB" id="C3Z165"/>
<organism>
    <name type="scientific">Branchiostoma floridae</name>
    <name type="common">Florida lancelet</name>
    <name type="synonym">Amphioxus</name>
    <dbReference type="NCBI Taxonomy" id="7739"/>
    <lineage>
        <taxon>Eukaryota</taxon>
        <taxon>Metazoa</taxon>
        <taxon>Chordata</taxon>
        <taxon>Cephalochordata</taxon>
        <taxon>Leptocardii</taxon>
        <taxon>Amphioxiformes</taxon>
        <taxon>Branchiostomatidae</taxon>
        <taxon>Branchiostoma</taxon>
    </lineage>
</organism>
<feature type="compositionally biased region" description="Low complexity" evidence="1">
    <location>
        <begin position="228"/>
        <end position="240"/>
    </location>
</feature>
<sequence length="297" mass="33128">MANSNRTLTDSTCPHHLNKSSIYAWTPKFHMDTNITVNVLISAAQELSKWWTGISTTLTASSPNLRHLLQTESSWIRRHVPFVGIKYGRAGFLLSKKLEHASQSFLREALNPGEKILYRRRVWVQYLRSLWERFETSRAGAMRLEPLRHHLDPYVSAWADDRYHGYQTAPAPPPTFNLPSCSQLNRETLCNTLSGMGVETVDFSHGEEMTDPQLRTAIDSTVAFLTSAREMSSSEMSASEVSDDDSPQESQYEGDEDSESGLGSQDQSGPQDTEEVDGDDQVGGSEGQVGALRADLN</sequence>
<gene>
    <name evidence="2" type="ORF">BRAFLDRAFT_77346</name>
</gene>
<evidence type="ECO:0000256" key="1">
    <source>
        <dbReference type="SAM" id="MobiDB-lite"/>
    </source>
</evidence>
<accession>C3Z165</accession>
<name>C3Z165_BRAFL</name>
<feature type="region of interest" description="Disordered" evidence="1">
    <location>
        <begin position="228"/>
        <end position="297"/>
    </location>
</feature>
<evidence type="ECO:0000313" key="2">
    <source>
        <dbReference type="EMBL" id="EEN53764.1"/>
    </source>
</evidence>